<evidence type="ECO:0008006" key="4">
    <source>
        <dbReference type="Google" id="ProtNLM"/>
    </source>
</evidence>
<evidence type="ECO:0000256" key="1">
    <source>
        <dbReference type="SAM" id="Phobius"/>
    </source>
</evidence>
<dbReference type="RefSeq" id="WP_031537083.1">
    <property type="nucleotide sequence ID" value="NZ_JBBMFN010000023.1"/>
</dbReference>
<keyword evidence="1" id="KW-0812">Transmembrane</keyword>
<protein>
    <recommendedName>
        <fullName evidence="4">MFS transporter</fullName>
    </recommendedName>
</protein>
<reference evidence="2 3" key="1">
    <citation type="submission" date="2024-03" db="EMBL/GenBank/DDBJ databases">
        <title>Human intestinal bacterial collection.</title>
        <authorList>
            <person name="Pauvert C."/>
            <person name="Hitch T.C.A."/>
            <person name="Clavel T."/>
        </authorList>
    </citation>
    <scope>NUCLEOTIDE SEQUENCE [LARGE SCALE GENOMIC DNA]</scope>
    <source>
        <strain evidence="2 3">CLA-SR-H024</strain>
    </source>
</reference>
<keyword evidence="1" id="KW-0472">Membrane</keyword>
<keyword evidence="1" id="KW-1133">Transmembrane helix</keyword>
<organism evidence="2 3">
    <name type="scientific">Niallia hominis</name>
    <dbReference type="NCBI Taxonomy" id="3133173"/>
    <lineage>
        <taxon>Bacteria</taxon>
        <taxon>Bacillati</taxon>
        <taxon>Bacillota</taxon>
        <taxon>Bacilli</taxon>
        <taxon>Bacillales</taxon>
        <taxon>Bacillaceae</taxon>
        <taxon>Niallia</taxon>
    </lineage>
</organism>
<dbReference type="EMBL" id="JBBMFN010000023">
    <property type="protein sequence ID" value="MEQ2466218.1"/>
    <property type="molecule type" value="Genomic_DNA"/>
</dbReference>
<dbReference type="Proteomes" id="UP001465426">
    <property type="component" value="Unassembled WGS sequence"/>
</dbReference>
<accession>A0ABV1EYQ0</accession>
<evidence type="ECO:0000313" key="2">
    <source>
        <dbReference type="EMBL" id="MEQ2466218.1"/>
    </source>
</evidence>
<feature type="transmembrane region" description="Helical" evidence="1">
    <location>
        <begin position="54"/>
        <end position="72"/>
    </location>
</feature>
<comment type="caution">
    <text evidence="2">The sequence shown here is derived from an EMBL/GenBank/DDBJ whole genome shotgun (WGS) entry which is preliminary data.</text>
</comment>
<proteinExistence type="predicted"/>
<sequence>MQVLLISIVCLLIITIIFVVFPSSMTIKGRFVVVVVAFVLSNIGLAVQYLYENYMISLGSLLLLVLMLPLLMQKSARFFFKEEIHSEYITTYTAKDMNKQNIELEEELLIMDKGKPALKKEGKITSNTIVEEVEQSERKPIKEEEFPPIKVDNNFSVMVSSEETENVNKQEEEKDWVYATLNTTEAHPKEDYWKNDNVMVRENSIEAFLKELNANKDNDKEEEQLEEIEEKPNRRYLERLEKIRILDNSNLPKDKD</sequence>
<feature type="transmembrane region" description="Helical" evidence="1">
    <location>
        <begin position="6"/>
        <end position="24"/>
    </location>
</feature>
<gene>
    <name evidence="2" type="ORF">WMO63_11140</name>
</gene>
<name>A0ABV1EYQ0_9BACI</name>
<feature type="transmembrane region" description="Helical" evidence="1">
    <location>
        <begin position="31"/>
        <end position="48"/>
    </location>
</feature>
<evidence type="ECO:0000313" key="3">
    <source>
        <dbReference type="Proteomes" id="UP001465426"/>
    </source>
</evidence>
<keyword evidence="3" id="KW-1185">Reference proteome</keyword>